<dbReference type="GO" id="GO:0000776">
    <property type="term" value="C:kinetochore"/>
    <property type="evidence" value="ECO:0007669"/>
    <property type="project" value="UniProtKB-KW"/>
</dbReference>
<feature type="compositionally biased region" description="Polar residues" evidence="16">
    <location>
        <begin position="1892"/>
        <end position="1911"/>
    </location>
</feature>
<keyword evidence="10" id="KW-0498">Mitosis</keyword>
<dbReference type="GO" id="GO:0044732">
    <property type="term" value="C:mitotic spindle pole body"/>
    <property type="evidence" value="ECO:0007669"/>
    <property type="project" value="UniProtKB-ARBA"/>
</dbReference>
<keyword evidence="6" id="KW-0963">Cytoplasm</keyword>
<proteinExistence type="inferred from homology"/>
<feature type="compositionally biased region" description="Polar residues" evidence="16">
    <location>
        <begin position="1918"/>
        <end position="1927"/>
    </location>
</feature>
<keyword evidence="14" id="KW-0137">Centromere</keyword>
<dbReference type="GO" id="GO:0051010">
    <property type="term" value="F:microtubule plus-end binding"/>
    <property type="evidence" value="ECO:0007669"/>
    <property type="project" value="InterPro"/>
</dbReference>
<feature type="region of interest" description="Disordered" evidence="16">
    <location>
        <begin position="1506"/>
        <end position="1545"/>
    </location>
</feature>
<feature type="compositionally biased region" description="Basic and acidic residues" evidence="16">
    <location>
        <begin position="1149"/>
        <end position="1163"/>
    </location>
</feature>
<keyword evidence="11" id="KW-0995">Kinetochore</keyword>
<dbReference type="InterPro" id="IPR034085">
    <property type="entry name" value="TOG"/>
</dbReference>
<feature type="domain" description="TOG" evidence="17">
    <location>
        <begin position="875"/>
        <end position="1107"/>
    </location>
</feature>
<evidence type="ECO:0000256" key="15">
    <source>
        <dbReference type="ARBA" id="ARBA00025722"/>
    </source>
</evidence>
<evidence type="ECO:0000256" key="13">
    <source>
        <dbReference type="ARBA" id="ARBA00023306"/>
    </source>
</evidence>
<dbReference type="GO" id="GO:1990571">
    <property type="term" value="P:meiotic centromere clustering"/>
    <property type="evidence" value="ECO:0007669"/>
    <property type="project" value="UniProtKB-ARBA"/>
</dbReference>
<evidence type="ECO:0000256" key="3">
    <source>
        <dbReference type="ARBA" id="ARBA00004647"/>
    </source>
</evidence>
<dbReference type="GO" id="GO:0000922">
    <property type="term" value="C:spindle pole"/>
    <property type="evidence" value="ECO:0007669"/>
    <property type="project" value="UniProtKB-SubCell"/>
</dbReference>
<dbReference type="GO" id="GO:0051315">
    <property type="term" value="P:attachment of mitotic spindle microtubules to kinetochore"/>
    <property type="evidence" value="ECO:0007669"/>
    <property type="project" value="UniProtKB-ARBA"/>
</dbReference>
<dbReference type="Proteomes" id="UP000193560">
    <property type="component" value="Unassembled WGS sequence"/>
</dbReference>
<dbReference type="Pfam" id="PF21041">
    <property type="entry name" value="XMAP215_CLASP_TOG"/>
    <property type="match status" value="3"/>
</dbReference>
<feature type="region of interest" description="Disordered" evidence="16">
    <location>
        <begin position="835"/>
        <end position="865"/>
    </location>
</feature>
<dbReference type="InterPro" id="IPR011989">
    <property type="entry name" value="ARM-like"/>
</dbReference>
<feature type="compositionally biased region" description="Low complexity" evidence="16">
    <location>
        <begin position="1506"/>
        <end position="1537"/>
    </location>
</feature>
<feature type="compositionally biased region" description="Polar residues" evidence="16">
    <location>
        <begin position="1956"/>
        <end position="1970"/>
    </location>
</feature>
<evidence type="ECO:0000256" key="10">
    <source>
        <dbReference type="ARBA" id="ARBA00022776"/>
    </source>
</evidence>
<dbReference type="GO" id="GO:0030951">
    <property type="term" value="P:establishment or maintenance of microtubule cytoskeleton polarity"/>
    <property type="evidence" value="ECO:0007669"/>
    <property type="project" value="InterPro"/>
</dbReference>
<feature type="domain" description="TOG" evidence="17">
    <location>
        <begin position="270"/>
        <end position="502"/>
    </location>
</feature>
<dbReference type="GO" id="GO:0051301">
    <property type="term" value="P:cell division"/>
    <property type="evidence" value="ECO:0007669"/>
    <property type="project" value="UniProtKB-KW"/>
</dbReference>
<keyword evidence="7" id="KW-0132">Cell division</keyword>
<comment type="caution">
    <text evidence="18">The sequence shown here is derived from an EMBL/GenBank/DDBJ whole genome shotgun (WGS) entry which is preliminary data.</text>
</comment>
<keyword evidence="12" id="KW-0206">Cytoskeleton</keyword>
<evidence type="ECO:0000256" key="2">
    <source>
        <dbReference type="ARBA" id="ARBA00004629"/>
    </source>
</evidence>
<evidence type="ECO:0000256" key="9">
    <source>
        <dbReference type="ARBA" id="ARBA00022737"/>
    </source>
</evidence>
<evidence type="ECO:0000256" key="1">
    <source>
        <dbReference type="ARBA" id="ARBA00004300"/>
    </source>
</evidence>
<evidence type="ECO:0000256" key="4">
    <source>
        <dbReference type="ARBA" id="ARBA00009549"/>
    </source>
</evidence>
<dbReference type="GO" id="GO:0099070">
    <property type="term" value="C:static microtubule bundle"/>
    <property type="evidence" value="ECO:0007669"/>
    <property type="project" value="UniProtKB-ARBA"/>
</dbReference>
<reference evidence="18 19" key="1">
    <citation type="submission" date="2016-07" db="EMBL/GenBank/DDBJ databases">
        <title>Pervasive Adenine N6-methylation of Active Genes in Fungi.</title>
        <authorList>
            <consortium name="DOE Joint Genome Institute"/>
            <person name="Mondo S.J."/>
            <person name="Dannebaum R.O."/>
            <person name="Kuo R.C."/>
            <person name="Labutti K."/>
            <person name="Haridas S."/>
            <person name="Kuo A."/>
            <person name="Salamov A."/>
            <person name="Ahrendt S.R."/>
            <person name="Lipzen A."/>
            <person name="Sullivan W."/>
            <person name="Andreopoulos W.B."/>
            <person name="Clum A."/>
            <person name="Lindquist E."/>
            <person name="Daum C."/>
            <person name="Ramamoorthy G.K."/>
            <person name="Gryganskyi A."/>
            <person name="Culley D."/>
            <person name="Magnuson J.K."/>
            <person name="James T.Y."/>
            <person name="O'Malley M.A."/>
            <person name="Stajich J.E."/>
            <person name="Spatafora J.W."/>
            <person name="Visel A."/>
            <person name="Grigoriev I.V."/>
        </authorList>
    </citation>
    <scope>NUCLEOTIDE SEQUENCE [LARGE SCALE GENOMIC DNA]</scope>
    <source>
        <strain evidence="18 19">NRRL 1336</strain>
    </source>
</reference>
<dbReference type="GO" id="GO:0046785">
    <property type="term" value="P:microtubule polymerization"/>
    <property type="evidence" value="ECO:0007669"/>
    <property type="project" value="InterPro"/>
</dbReference>
<dbReference type="FunFam" id="1.25.10.10:FF:000019">
    <property type="entry name" value="Cytoskeleton-associated protein 5"/>
    <property type="match status" value="1"/>
</dbReference>
<keyword evidence="8" id="KW-0493">Microtubule</keyword>
<dbReference type="SMART" id="SM01349">
    <property type="entry name" value="TOG"/>
    <property type="match status" value="5"/>
</dbReference>
<evidence type="ECO:0000256" key="11">
    <source>
        <dbReference type="ARBA" id="ARBA00022838"/>
    </source>
</evidence>
<evidence type="ECO:0000256" key="7">
    <source>
        <dbReference type="ARBA" id="ARBA00022618"/>
    </source>
</evidence>
<feature type="compositionally biased region" description="Polar residues" evidence="16">
    <location>
        <begin position="844"/>
        <end position="861"/>
    </location>
</feature>
<comment type="subcellular location">
    <subcellularLocation>
        <location evidence="2">Chromosome</location>
        <location evidence="2">Centromere</location>
        <location evidence="2">Kinetochore</location>
    </subcellularLocation>
    <subcellularLocation>
        <location evidence="1">Cytoplasm</location>
        <location evidence="1">Cytoskeleton</location>
        <location evidence="1">Microtubule organizing center</location>
        <location evidence="1">Centrosome</location>
    </subcellularLocation>
    <subcellularLocation>
        <location evidence="3">Cytoplasm</location>
        <location evidence="3">Cytoskeleton</location>
        <location evidence="3">Spindle pole</location>
    </subcellularLocation>
</comment>
<dbReference type="SUPFAM" id="SSF48371">
    <property type="entry name" value="ARM repeat"/>
    <property type="match status" value="3"/>
</dbReference>
<comment type="similarity">
    <text evidence="4">Belongs to the CLASP family.</text>
</comment>
<evidence type="ECO:0000313" key="18">
    <source>
        <dbReference type="EMBL" id="ORZ13461.1"/>
    </source>
</evidence>
<evidence type="ECO:0000256" key="5">
    <source>
        <dbReference type="ARBA" id="ARBA00022454"/>
    </source>
</evidence>
<evidence type="ECO:0000256" key="12">
    <source>
        <dbReference type="ARBA" id="ARBA00023212"/>
    </source>
</evidence>
<dbReference type="GO" id="GO:1990498">
    <property type="term" value="C:mitotic spindle microtubule"/>
    <property type="evidence" value="ECO:0007669"/>
    <property type="project" value="UniProtKB-ARBA"/>
</dbReference>
<dbReference type="Gene3D" id="1.25.10.10">
    <property type="entry name" value="Leucine-rich Repeat Variant"/>
    <property type="match status" value="5"/>
</dbReference>
<protein>
    <submittedName>
        <fullName evidence="18">Armadillo-type protein</fullName>
    </submittedName>
</protein>
<name>A0A1X2IBK4_9FUNG</name>
<dbReference type="PANTHER" id="PTHR12609">
    <property type="entry name" value="MICROTUBULE ASSOCIATED PROTEIN XMAP215"/>
    <property type="match status" value="1"/>
</dbReference>
<feature type="domain" description="TOG" evidence="17">
    <location>
        <begin position="1"/>
        <end position="225"/>
    </location>
</feature>
<evidence type="ECO:0000259" key="17">
    <source>
        <dbReference type="SMART" id="SM01349"/>
    </source>
</evidence>
<dbReference type="GO" id="GO:0061863">
    <property type="term" value="F:microtubule plus end polymerase"/>
    <property type="evidence" value="ECO:0007669"/>
    <property type="project" value="InterPro"/>
</dbReference>
<dbReference type="EMBL" id="MCGE01000016">
    <property type="protein sequence ID" value="ORZ13461.1"/>
    <property type="molecule type" value="Genomic_DNA"/>
</dbReference>
<evidence type="ECO:0000256" key="6">
    <source>
        <dbReference type="ARBA" id="ARBA00022490"/>
    </source>
</evidence>
<dbReference type="Pfam" id="PF12348">
    <property type="entry name" value="CLASP_N"/>
    <property type="match status" value="2"/>
</dbReference>
<dbReference type="InterPro" id="IPR024395">
    <property type="entry name" value="CLASP_N_dom"/>
</dbReference>
<dbReference type="InterPro" id="IPR016024">
    <property type="entry name" value="ARM-type_fold"/>
</dbReference>
<keyword evidence="13" id="KW-0131">Cell cycle</keyword>
<organism evidence="18 19">
    <name type="scientific">Absidia repens</name>
    <dbReference type="NCBI Taxonomy" id="90262"/>
    <lineage>
        <taxon>Eukaryota</taxon>
        <taxon>Fungi</taxon>
        <taxon>Fungi incertae sedis</taxon>
        <taxon>Mucoromycota</taxon>
        <taxon>Mucoromycotina</taxon>
        <taxon>Mucoromycetes</taxon>
        <taxon>Mucorales</taxon>
        <taxon>Cunninghamellaceae</taxon>
        <taxon>Absidia</taxon>
    </lineage>
</organism>
<feature type="compositionally biased region" description="Polar residues" evidence="16">
    <location>
        <begin position="1164"/>
        <end position="1195"/>
    </location>
</feature>
<feature type="domain" description="TOG" evidence="17">
    <location>
        <begin position="1226"/>
        <end position="1477"/>
    </location>
</feature>
<dbReference type="STRING" id="90262.A0A1X2IBK4"/>
<comment type="similarity">
    <text evidence="15">Belongs to the TOG/XMAP215 family.</text>
</comment>
<feature type="compositionally biased region" description="Polar residues" evidence="16">
    <location>
        <begin position="1980"/>
        <end position="2034"/>
    </location>
</feature>
<sequence>MDTQEDFLSLSITDRLQHKVWKARQSAYTELYNLFRKTVDDSDFIQYEGYLKNIATDTNAVAQENGLNTIYEYVNSAPNASRTRETIVPVLVTKCLGAPKAGTKQKATDIILLYAEIDVADPVVDLVLPGLQVKQPKLVAQTVVVLRELLRQYGAKTVNPKPLIKILPKLFGHGDKNVRAEAFTLTIEIYKWIGSALTPLLSDLKPVQMKELEEAFGNLPSERPSPERLLRSEQRKMEEAAAAEVVIGESHNDTVDGDETMDDRPMDPYDISDPVDITASLPGNFFELLGSKKWQERREALDVLLASAKTPNIMDKDYSELIGALAKRINDANILLVGVTANCIEAIATGTRASFEKYKELVVPHLVEKLKERKPAILEQLANALHAVFSYMSIMDVTESIAVAVKHKNPQIRTQSVKLIIRQLQIIHKVPTKLETKALAELMLKTLDDADGAAREASAEGLGTLMNVVGERPMLAFIDPLDDIKKNKISEYCSKAQVMAKQTMVKKSVAPSVKKAPALKKIIKTIPPVHSKPEPMVIDDESPLPISRPSAPKRKPTSTLLDTRSNKKPVLSTTKPKSSTTAKVNAEPPKNAVKLPPASGPEEVKFKYSPEDAEARVTDYIPSQIWEDVGSSQWKVRLAAMESLRTHLESTMESSNIEAEIIIRCLSKRPGWKEMNFQVMTKLYNVMQLLASNCPSFSRSCVTLGIPGIVEKLGDAKLKKPAGECLVAFSETTSLQFVLSQSYPIWKKAKSPKIVTDSLIWIHQALLDFGIGGLQVRDLIDFVKIALANTNPTVRTNAINVLGGLRMYLGPDIIAFVQDVSPALMTNIENEFEKVSKMDPPKPTKTSTALRAKASNSQTGAKNIGGDPGTDALESLIPHTDIASQLGKVSSNCGDANWKNRKEGLNQVVSIIEGANRRIKPNLGEFPGVLKQRLTDSNKILQIQALEIVGLLVLSMGKPFEKYVKFLSGNLISVLADNKATVRNAGMTTLDIIRQTCGLEGLIGAFETNLASDSPILRKELLTWLLQSINEQGISIAVVDYSPLISPILSCLQDRNGEVRKAAQAILPSVAMSTGFEMVMRKVSDLNNTQRQTVLPFVESIRGSVPTTPAKTISSISSLTAKTKRLSTSTSPARDILHSDFAATTRSGNDLDRRTSGFDRRQSLDSLGRSTVTKSRVASASPLNDNFSTAQYSQPPLLTDDFRTKQLRSKEDIRWQFDASRTDLIDILQRTCESHIQPDIYRLMFSSSHNAERDRLNALGQLDDCIVKPELSMDKYGLNYDEMKRRYQANSDLIFKYLTIRFLDTSTSMLIKCLDLSQHLIALLDSQGAILSEYEAISFIPFLINKIGDPKEIIRAKIRSILNSACTIYPPSKMVNILLDSAANSKNPKARAECLDEIGTLLQQYGISVMLPNKALPLIATHIGDRDPGVRNTALNAIAQTYIIIGDPVLKYVNRLGEKEKGLLEERLKRTIPQTTSHAEKDGIQQLQQQEVHEMDIDNLPSIKQASRLSTGSSRSQSHSSHHSNSASSRSLSRHNTVSPMDGVVHGYENTTTAYHGHGLGSEITHVSHLAHQSNHAFQQRQQSNVGHHHSKQQVDMVDHIIKQIAHGTDPQENIEALKHLVKYLNTASEMVLPEMETLVKALTLQVRVAYSMVGSPDPMTTRLCKHIVNTLVLLFSKSDLAVTVAKETLVSLLEELASRLLDERILSLESGPQLSKALNVAMVKILENCQRNRTFSALLSILGNCAVKLRPNDSSSGTETKYTELVMKCLWKLAKTIQDNLRSGLLQPDQLLFEINEFFLVTPPDEWKRRMRENVPLGELPLRTVKTLLLEIVSGLGEQVFEHLTLINDPPNSNIYPYLHHMLDACEKKGGIEHLPSGNEHRTLAKPVRNDPTTQQFTSSSIPPATNQPQSHHHQYESPQMQSTIMTAGHSHQHSKLGNQPSPSKRPSSISSSPFDQPNKSAPKSSSRLSIDRSKMETDQPSPSNMEVSSMLTRQGSSKSPGLVSQYTQQSRHSPSAQIQNHPPSSQSTTTGPLTDHDISNALKRIFEKIGTREETKEGIVELYEFQKKHPLAESKVNDYLCQTGSYFQRYIRRGLDSLASNDN</sequence>
<evidence type="ECO:0000256" key="8">
    <source>
        <dbReference type="ARBA" id="ARBA00022701"/>
    </source>
</evidence>
<dbReference type="FunFam" id="1.25.10.10:FF:000068">
    <property type="entry name" value="cytoskeleton-associated protein 5 isoform X1"/>
    <property type="match status" value="1"/>
</dbReference>
<accession>A0A1X2IBK4</accession>
<feature type="region of interest" description="Disordered" evidence="16">
    <location>
        <begin position="1873"/>
        <end position="2039"/>
    </location>
</feature>
<keyword evidence="19" id="KW-1185">Reference proteome</keyword>
<dbReference type="FunFam" id="1.25.10.10:FF:000050">
    <property type="entry name" value="Cytoskeleton-associated protein 5 isoform X1"/>
    <property type="match status" value="1"/>
</dbReference>
<evidence type="ECO:0000256" key="14">
    <source>
        <dbReference type="ARBA" id="ARBA00023328"/>
    </source>
</evidence>
<dbReference type="InterPro" id="IPR048491">
    <property type="entry name" value="XMAP215_CLASP_TOG"/>
</dbReference>
<feature type="domain" description="TOG" evidence="17">
    <location>
        <begin position="607"/>
        <end position="841"/>
    </location>
</feature>
<dbReference type="GO" id="GO:0000022">
    <property type="term" value="P:mitotic spindle elongation"/>
    <property type="evidence" value="ECO:0007669"/>
    <property type="project" value="UniProtKB-ARBA"/>
</dbReference>
<evidence type="ECO:0000256" key="16">
    <source>
        <dbReference type="SAM" id="MobiDB-lite"/>
    </source>
</evidence>
<feature type="compositionally biased region" description="Low complexity" evidence="16">
    <location>
        <begin position="1942"/>
        <end position="1955"/>
    </location>
</feature>
<keyword evidence="5" id="KW-0158">Chromosome</keyword>
<feature type="region of interest" description="Disordered" evidence="16">
    <location>
        <begin position="532"/>
        <end position="604"/>
    </location>
</feature>
<dbReference type="GO" id="GO:0005881">
    <property type="term" value="C:cytoplasmic microtubule"/>
    <property type="evidence" value="ECO:0007669"/>
    <property type="project" value="UniProtKB-ARBA"/>
</dbReference>
<dbReference type="FunFam" id="1.25.10.10:FF:000063">
    <property type="entry name" value="Putative cytoskeleton-associated protein 5"/>
    <property type="match status" value="1"/>
</dbReference>
<dbReference type="InterPro" id="IPR045110">
    <property type="entry name" value="XMAP215"/>
</dbReference>
<feature type="compositionally biased region" description="Low complexity" evidence="16">
    <location>
        <begin position="568"/>
        <end position="584"/>
    </location>
</feature>
<feature type="region of interest" description="Disordered" evidence="16">
    <location>
        <begin position="1146"/>
        <end position="1195"/>
    </location>
</feature>
<evidence type="ECO:0000313" key="19">
    <source>
        <dbReference type="Proteomes" id="UP000193560"/>
    </source>
</evidence>
<keyword evidence="9" id="KW-0677">Repeat</keyword>
<gene>
    <name evidence="18" type="ORF">BCR42DRAFT_354775</name>
</gene>
<dbReference type="OrthoDB" id="205662at2759"/>